<dbReference type="AlphaFoldDB" id="A0AAD4RDD6"/>
<protein>
    <submittedName>
        <fullName evidence="1">Uncharacterized protein</fullName>
    </submittedName>
</protein>
<accession>A0AAD4RDD6</accession>
<keyword evidence="2" id="KW-1185">Reference proteome</keyword>
<dbReference type="Proteomes" id="UP001201812">
    <property type="component" value="Unassembled WGS sequence"/>
</dbReference>
<organism evidence="1 2">
    <name type="scientific">Ditylenchus destructor</name>
    <dbReference type="NCBI Taxonomy" id="166010"/>
    <lineage>
        <taxon>Eukaryota</taxon>
        <taxon>Metazoa</taxon>
        <taxon>Ecdysozoa</taxon>
        <taxon>Nematoda</taxon>
        <taxon>Chromadorea</taxon>
        <taxon>Rhabditida</taxon>
        <taxon>Tylenchina</taxon>
        <taxon>Tylenchomorpha</taxon>
        <taxon>Sphaerularioidea</taxon>
        <taxon>Anguinidae</taxon>
        <taxon>Anguininae</taxon>
        <taxon>Ditylenchus</taxon>
    </lineage>
</organism>
<evidence type="ECO:0000313" key="1">
    <source>
        <dbReference type="EMBL" id="KAI1728481.1"/>
    </source>
</evidence>
<name>A0AAD4RDD6_9BILA</name>
<proteinExistence type="predicted"/>
<reference evidence="1" key="1">
    <citation type="submission" date="2022-01" db="EMBL/GenBank/DDBJ databases">
        <title>Genome Sequence Resource for Two Populations of Ditylenchus destructor, the Migratory Endoparasitic Phytonematode.</title>
        <authorList>
            <person name="Zhang H."/>
            <person name="Lin R."/>
            <person name="Xie B."/>
        </authorList>
    </citation>
    <scope>NUCLEOTIDE SEQUENCE</scope>
    <source>
        <strain evidence="1">BazhouSP</strain>
    </source>
</reference>
<dbReference type="EMBL" id="JAKKPZ010000001">
    <property type="protein sequence ID" value="KAI1728481.1"/>
    <property type="molecule type" value="Genomic_DNA"/>
</dbReference>
<sequence>MASARSDVSGEPAKLHFCWRMRKRQEMAALLNDVDKQVDTARAVRIQHSRGRPKLNVIKEQQVINVLNAANFDTDEGLIDAVNLLGLVMQGFVDGLNEDQEENETSDEEF</sequence>
<comment type="caution">
    <text evidence="1">The sequence shown here is derived from an EMBL/GenBank/DDBJ whole genome shotgun (WGS) entry which is preliminary data.</text>
</comment>
<gene>
    <name evidence="1" type="ORF">DdX_00667</name>
</gene>
<evidence type="ECO:0000313" key="2">
    <source>
        <dbReference type="Proteomes" id="UP001201812"/>
    </source>
</evidence>